<comment type="caution">
    <text evidence="1">The sequence shown here is derived from an EMBL/GenBank/DDBJ whole genome shotgun (WGS) entry which is preliminary data.</text>
</comment>
<dbReference type="SUPFAM" id="SSF48403">
    <property type="entry name" value="Ankyrin repeat"/>
    <property type="match status" value="1"/>
</dbReference>
<dbReference type="Gene3D" id="1.25.40.20">
    <property type="entry name" value="Ankyrin repeat-containing domain"/>
    <property type="match status" value="2"/>
</dbReference>
<dbReference type="Pfam" id="PF13637">
    <property type="entry name" value="Ank_4"/>
    <property type="match status" value="1"/>
</dbReference>
<dbReference type="InterPro" id="IPR052050">
    <property type="entry name" value="SecEffector_AnkRepeat"/>
</dbReference>
<dbReference type="InParanoid" id="D3AYN7"/>
<evidence type="ECO:0000313" key="1">
    <source>
        <dbReference type="EMBL" id="EFA86064.1"/>
    </source>
</evidence>
<dbReference type="RefSeq" id="XP_020438170.1">
    <property type="nucleotide sequence ID" value="XM_020572312.1"/>
</dbReference>
<dbReference type="GeneID" id="31356831"/>
<dbReference type="SMART" id="SM00248">
    <property type="entry name" value="ANK"/>
    <property type="match status" value="4"/>
</dbReference>
<reference evidence="1 2" key="1">
    <citation type="journal article" date="2011" name="Genome Res.">
        <title>Phylogeny-wide analysis of social amoeba genomes highlights ancient origins for complex intercellular communication.</title>
        <authorList>
            <person name="Heidel A.J."/>
            <person name="Lawal H.M."/>
            <person name="Felder M."/>
            <person name="Schilde C."/>
            <person name="Helps N.R."/>
            <person name="Tunggal B."/>
            <person name="Rivero F."/>
            <person name="John U."/>
            <person name="Schleicher M."/>
            <person name="Eichinger L."/>
            <person name="Platzer M."/>
            <person name="Noegel A.A."/>
            <person name="Schaap P."/>
            <person name="Gloeckner G."/>
        </authorList>
    </citation>
    <scope>NUCLEOTIDE SEQUENCE [LARGE SCALE GENOMIC DNA]</scope>
    <source>
        <strain evidence="2">ATCC 26659 / Pp 5 / PN500</strain>
    </source>
</reference>
<dbReference type="Proteomes" id="UP000001396">
    <property type="component" value="Unassembled WGS sequence"/>
</dbReference>
<organism evidence="1 2">
    <name type="scientific">Heterostelium pallidum (strain ATCC 26659 / Pp 5 / PN500)</name>
    <name type="common">Cellular slime mold</name>
    <name type="synonym">Polysphondylium pallidum</name>
    <dbReference type="NCBI Taxonomy" id="670386"/>
    <lineage>
        <taxon>Eukaryota</taxon>
        <taxon>Amoebozoa</taxon>
        <taxon>Evosea</taxon>
        <taxon>Eumycetozoa</taxon>
        <taxon>Dictyostelia</taxon>
        <taxon>Acytosteliales</taxon>
        <taxon>Acytosteliaceae</taxon>
        <taxon>Heterostelium</taxon>
    </lineage>
</organism>
<dbReference type="PANTHER" id="PTHR46586:SF3">
    <property type="entry name" value="ANKYRIN REPEAT-CONTAINING PROTEIN"/>
    <property type="match status" value="1"/>
</dbReference>
<dbReference type="EMBL" id="ADBJ01000004">
    <property type="protein sequence ID" value="EFA86064.1"/>
    <property type="molecule type" value="Genomic_DNA"/>
</dbReference>
<evidence type="ECO:0008006" key="3">
    <source>
        <dbReference type="Google" id="ProtNLM"/>
    </source>
</evidence>
<proteinExistence type="predicted"/>
<keyword evidence="2" id="KW-1185">Reference proteome</keyword>
<dbReference type="AlphaFoldDB" id="D3AYN7"/>
<gene>
    <name evidence="1" type="ORF">PPL_01301</name>
</gene>
<name>D3AYN7_HETP5</name>
<sequence length="564" mass="66721">MNNSLFKSVFNNKVLNKLIFNKVNFILSRLTQSNQKLYKWQEIIEDPYILASHGYFNEIKACLSNRIKHVRLNYIRLFERVIRGGNLEIFKYILEYFRIDRRLKIGLGDAMLKTLLITASRIGRLEIIQYLFERFANYKWDFVRAINDVPQSNDLDLLKMLVDKLEASDPNEFDDRFDDRSLREAFNNAAFAGNIEIFKWLLNYRPKDFQGSMVFGYAIAGNQLEFLRYLFENHKDHYENGSNYLLSAMECEDTFEIFELLMQHTEFHMNQSYYPAYFGNLKVLKYLHSKSLLKCTHYEMDKAAIFGYMDMLKWLDENFKAGCSTAAMDEAAQRNQLEAVKWLHENRTEGCTKEAMDGALKSGHLEMAKWLLKNRTEGHSFSITSDIALTGNRQVLEWFIENTNHKPLEKDPTILRKVVAKGHLEIVKYLHERNGEDNIFYFTSEIMNIAASQGHMHLIQWLHHNRTEGCTEDILALNENIYKEDYTTMVQWILENKSQVDIHSIRTEDYISHLIQLNQFELLEWWLNKLELSKDQLIETKRQLYSKYPLSFDSLDLLDQYINK</sequence>
<dbReference type="InterPro" id="IPR002110">
    <property type="entry name" value="Ankyrin_rpt"/>
</dbReference>
<protein>
    <recommendedName>
        <fullName evidence="3">Ankyrin repeat protein</fullName>
    </recommendedName>
</protein>
<accession>D3AYN7</accession>
<dbReference type="PANTHER" id="PTHR46586">
    <property type="entry name" value="ANKYRIN REPEAT-CONTAINING PROTEIN"/>
    <property type="match status" value="1"/>
</dbReference>
<evidence type="ECO:0000313" key="2">
    <source>
        <dbReference type="Proteomes" id="UP000001396"/>
    </source>
</evidence>
<dbReference type="InterPro" id="IPR036770">
    <property type="entry name" value="Ankyrin_rpt-contain_sf"/>
</dbReference>